<protein>
    <submittedName>
        <fullName evidence="4">Uncharacterized protein</fullName>
    </submittedName>
</protein>
<evidence type="ECO:0000313" key="4">
    <source>
        <dbReference type="EMBL" id="TPX40942.1"/>
    </source>
</evidence>
<sequence>MYRPPHPNATTSHRPQQPTNTGSLLGKRPATSFADHANVKRTAYEPPAEPANDDDEFGTIDDAEMETFELVMSQQNPAYTPQLQRPPPFSHRPMTATSTATATAAATAAVANANQPQRPNTAAHGPLGHQSYHPPVNAGHLHLATGDPHNQLPTNINHQNLPNTNLNPQTHHSIGILSASLQPNQYNIDAPNNPSMNQNHHATNPALTMNQSKGRGDSAVPTSQINHDHHDIVAIAHRAQDVNLLTKQIGEYRTEIAKLRQENADLGTKNKHLDAEILTKLGEASMVRTSMTRMEQENKTLKDQLRDHQVKSLREMDAMKKELELQVKELQAKFLFAEHEMKAREYDKTCATAPAPAPAPSTSPAKADPRDKVRFPSMASFTSSPKIPKRERPIMLNTATMTDYSTEHAKSGHGATAFSREHPEECLPAAGWDRSSQIAVSFEHENVLFLRQLLAGPCNEEGEAIFQHGILRRLSLPSTVSTEFANTYTARVAALLENVWKLVNNMTLSLAILLPSLDWMLKSLLQHKVYTPLSCLCFVLRLVLILNQDCRRAVTNISNDIVASLLRIWSLMIPVAYGGSEMVDVDVAFLGSNVLDCLRVLAYEAAPLVLRRVRDTISASMVQMCLDVKQPASILIRTVELLTLLAQDRETFDALFQDTVIVASSRRSSVLDRLCTLMAYSPTDLGMTEADACTLYGAILHQLLIVSLRYNHVPLRIVGYPQNLRRLASSLSFELDFILGLASFSDMSSLPPTTPARLQLVRSLVDLFHTLLFATRHTIAELPLDTQQAIVSCMAKLCIGAPDVPTFEDVAFYATDMLNNVLAATSDGKR</sequence>
<evidence type="ECO:0000256" key="2">
    <source>
        <dbReference type="SAM" id="MobiDB-lite"/>
    </source>
</evidence>
<comment type="caution">
    <text evidence="4">The sequence shown here is derived from an EMBL/GenBank/DDBJ whole genome shotgun (WGS) entry which is preliminary data.</text>
</comment>
<evidence type="ECO:0000313" key="5">
    <source>
        <dbReference type="Proteomes" id="UP000317494"/>
    </source>
</evidence>
<dbReference type="Proteomes" id="UP000320475">
    <property type="component" value="Unassembled WGS sequence"/>
</dbReference>
<evidence type="ECO:0000313" key="3">
    <source>
        <dbReference type="EMBL" id="TPX35196.1"/>
    </source>
</evidence>
<keyword evidence="1" id="KW-0175">Coiled coil</keyword>
<feature type="region of interest" description="Disordered" evidence="2">
    <location>
        <begin position="199"/>
        <end position="222"/>
    </location>
</feature>
<proteinExistence type="predicted"/>
<dbReference type="VEuPathDB" id="FungiDB:SeMB42_g07203"/>
<dbReference type="GO" id="GO:0000077">
    <property type="term" value="P:DNA damage checkpoint signaling"/>
    <property type="evidence" value="ECO:0007669"/>
    <property type="project" value="InterPro"/>
</dbReference>
<feature type="region of interest" description="Disordered" evidence="2">
    <location>
        <begin position="349"/>
        <end position="371"/>
    </location>
</feature>
<feature type="compositionally biased region" description="Polar residues" evidence="2">
    <location>
        <begin position="199"/>
        <end position="213"/>
    </location>
</feature>
<dbReference type="OrthoDB" id="10485779at2759"/>
<keyword evidence="5" id="KW-1185">Reference proteome</keyword>
<dbReference type="EMBL" id="QEAN01000477">
    <property type="protein sequence ID" value="TPX35196.1"/>
    <property type="molecule type" value="Genomic_DNA"/>
</dbReference>
<dbReference type="InterPro" id="IPR033349">
    <property type="entry name" value="ATRIP"/>
</dbReference>
<name>A0A507CP79_9FUNG</name>
<dbReference type="PANTHER" id="PTHR28594:SF1">
    <property type="entry name" value="ATR-INTERACTING PROTEIN"/>
    <property type="match status" value="1"/>
</dbReference>
<dbReference type="EMBL" id="QEAM01000350">
    <property type="protein sequence ID" value="TPX40942.1"/>
    <property type="molecule type" value="Genomic_DNA"/>
</dbReference>
<evidence type="ECO:0000256" key="1">
    <source>
        <dbReference type="SAM" id="Coils"/>
    </source>
</evidence>
<feature type="coiled-coil region" evidence="1">
    <location>
        <begin position="242"/>
        <end position="340"/>
    </location>
</feature>
<feature type="region of interest" description="Disordered" evidence="2">
    <location>
        <begin position="1"/>
        <end position="58"/>
    </location>
</feature>
<gene>
    <name evidence="4" type="ORF">SeLEV6574_g06326</name>
    <name evidence="3" type="ORF">SeMB42_g07203</name>
</gene>
<dbReference type="Proteomes" id="UP000317494">
    <property type="component" value="Unassembled WGS sequence"/>
</dbReference>
<accession>A0A507CP79</accession>
<reference evidence="5 6" key="1">
    <citation type="journal article" date="2019" name="Sci. Rep.">
        <title>Comparative genomics of chytrid fungi reveal insights into the obligate biotrophic and pathogenic lifestyle of Synchytrium endobioticum.</title>
        <authorList>
            <person name="van de Vossenberg B.T.L.H."/>
            <person name="Warris S."/>
            <person name="Nguyen H.D.T."/>
            <person name="van Gent-Pelzer M.P.E."/>
            <person name="Joly D.L."/>
            <person name="van de Geest H.C."/>
            <person name="Bonants P.J.M."/>
            <person name="Smith D.S."/>
            <person name="Levesque C.A."/>
            <person name="van der Lee T.A.J."/>
        </authorList>
    </citation>
    <scope>NUCLEOTIDE SEQUENCE [LARGE SCALE GENOMIC DNA]</scope>
    <source>
        <strain evidence="4 6">LEV6574</strain>
        <strain evidence="3 5">MB42</strain>
    </source>
</reference>
<dbReference type="PANTHER" id="PTHR28594">
    <property type="entry name" value="ATR-INTERACTING PROTEIN"/>
    <property type="match status" value="1"/>
</dbReference>
<organism evidence="4 6">
    <name type="scientific">Synchytrium endobioticum</name>
    <dbReference type="NCBI Taxonomy" id="286115"/>
    <lineage>
        <taxon>Eukaryota</taxon>
        <taxon>Fungi</taxon>
        <taxon>Fungi incertae sedis</taxon>
        <taxon>Chytridiomycota</taxon>
        <taxon>Chytridiomycota incertae sedis</taxon>
        <taxon>Chytridiomycetes</taxon>
        <taxon>Synchytriales</taxon>
        <taxon>Synchytriaceae</taxon>
        <taxon>Synchytrium</taxon>
    </lineage>
</organism>
<evidence type="ECO:0000313" key="6">
    <source>
        <dbReference type="Proteomes" id="UP000320475"/>
    </source>
</evidence>
<feature type="compositionally biased region" description="Polar residues" evidence="2">
    <location>
        <begin position="8"/>
        <end position="23"/>
    </location>
</feature>
<dbReference type="AlphaFoldDB" id="A0A507CP79"/>